<comment type="caution">
    <text evidence="16">The sequence shown here is derived from an EMBL/GenBank/DDBJ whole genome shotgun (WGS) entry which is preliminary data.</text>
</comment>
<dbReference type="PANTHER" id="PTHR15184">
    <property type="entry name" value="ATP SYNTHASE"/>
    <property type="match status" value="1"/>
</dbReference>
<gene>
    <name evidence="16" type="ORF">KCG44_09415</name>
</gene>
<evidence type="ECO:0000256" key="1">
    <source>
        <dbReference type="ARBA" id="ARBA00004496"/>
    </source>
</evidence>
<keyword evidence="4" id="KW-0813">Transport</keyword>
<evidence type="ECO:0000256" key="5">
    <source>
        <dbReference type="ARBA" id="ARBA00022490"/>
    </source>
</evidence>
<evidence type="ECO:0000256" key="14">
    <source>
        <dbReference type="ARBA" id="ARBA00023310"/>
    </source>
</evidence>
<dbReference type="InterPro" id="IPR040627">
    <property type="entry name" value="T3SS_ATPase_C"/>
</dbReference>
<keyword evidence="10" id="KW-0653">Protein transport</keyword>
<dbReference type="InterPro" id="IPR005714">
    <property type="entry name" value="ATPase_T3SS_FliI/YscN"/>
</dbReference>
<dbReference type="Pfam" id="PF18269">
    <property type="entry name" value="T3SS_ATPase_C"/>
    <property type="match status" value="1"/>
</dbReference>
<comment type="similarity">
    <text evidence="2">Belongs to the ATPase alpha/beta chains family.</text>
</comment>
<keyword evidence="6" id="KW-0547">Nucleotide-binding</keyword>
<keyword evidence="12" id="KW-0406">Ion transport</keyword>
<organism evidence="16 17">
    <name type="scientific">Pacificimonas pallii</name>
    <dbReference type="NCBI Taxonomy" id="2827236"/>
    <lineage>
        <taxon>Bacteria</taxon>
        <taxon>Pseudomonadati</taxon>
        <taxon>Pseudomonadota</taxon>
        <taxon>Alphaproteobacteria</taxon>
        <taxon>Sphingomonadales</taxon>
        <taxon>Sphingosinicellaceae</taxon>
        <taxon>Pacificimonas</taxon>
    </lineage>
</organism>
<keyword evidence="9" id="KW-0067">ATP-binding</keyword>
<reference evidence="16 17" key="1">
    <citation type="submission" date="2021-04" db="EMBL/GenBank/DDBJ databases">
        <authorList>
            <person name="Pira H."/>
            <person name="Risdian C."/>
            <person name="Wink J."/>
        </authorList>
    </citation>
    <scope>NUCLEOTIDE SEQUENCE [LARGE SCALE GENOMIC DNA]</scope>
    <source>
        <strain evidence="16 17">WHA3</strain>
    </source>
</reference>
<feature type="domain" description="AAA+ ATPase" evidence="15">
    <location>
        <begin position="158"/>
        <end position="340"/>
    </location>
</feature>
<evidence type="ECO:0000256" key="8">
    <source>
        <dbReference type="ARBA" id="ARBA00022795"/>
    </source>
</evidence>
<keyword evidence="17" id="KW-1185">Reference proteome</keyword>
<dbReference type="NCBIfam" id="TIGR01026">
    <property type="entry name" value="fliI_yscN"/>
    <property type="match status" value="1"/>
</dbReference>
<dbReference type="EMBL" id="JAGSPA010000003">
    <property type="protein sequence ID" value="MBV7257000.1"/>
    <property type="molecule type" value="Genomic_DNA"/>
</dbReference>
<evidence type="ECO:0000256" key="13">
    <source>
        <dbReference type="ARBA" id="ARBA00023225"/>
    </source>
</evidence>
<sequence length="440" mass="46402">MAEHAATRLRDRFPATRRPSARAVGRLAASDGLSLEAIGLKAPAGALCRIGPPDRPCGEAVVTGFRGDSLLLMPLDLKAEVAPGMRVTLARAHDNIPVGGALLGRAIDDSGLPIDGLGTIRCEEEWPLSGAQRRGSASVEKPFATGIRSIDAALTLGAGQRIGVIAPAGTGKTSLVSMMASFSSADVIVMGLIGERSREVSDFIGTHLGSEHGKRCIIVAVPADRSALRRLRGADRATAIADYFRAQGKNVLLVLDSLTRLAHAQREIGLAMGEPPTARGYPPSVFSLIPRIIERAGADVGGGSVTGIYTVLADSAEVGDDPVVDSARAILDGHILLTPDQAARGIYPAIDLTRSISRVMDHIVPPQHADAARRLRRMLKIHDDNQDLLMLGGYVEGTNPDLDMALKKHVEIQRFLGQPSDEFVTTDDAVANLMALTGGS</sequence>
<evidence type="ECO:0000256" key="9">
    <source>
        <dbReference type="ARBA" id="ARBA00022840"/>
    </source>
</evidence>
<keyword evidence="7" id="KW-0375">Hydrogen ion transport</keyword>
<proteinExistence type="inferred from homology"/>
<protein>
    <recommendedName>
        <fullName evidence="3">H(+)-transporting two-sector ATPase</fullName>
        <ecNumber evidence="3">7.1.2.2</ecNumber>
    </recommendedName>
</protein>
<keyword evidence="5" id="KW-0963">Cytoplasm</keyword>
<evidence type="ECO:0000256" key="2">
    <source>
        <dbReference type="ARBA" id="ARBA00008936"/>
    </source>
</evidence>
<name>A0ABS6SF16_9SPHN</name>
<evidence type="ECO:0000256" key="7">
    <source>
        <dbReference type="ARBA" id="ARBA00022781"/>
    </source>
</evidence>
<keyword evidence="14" id="KW-0066">ATP synthesis</keyword>
<keyword evidence="11" id="KW-1278">Translocase</keyword>
<dbReference type="InterPro" id="IPR050053">
    <property type="entry name" value="ATPase_alpha/beta_chains"/>
</dbReference>
<evidence type="ECO:0000313" key="17">
    <source>
        <dbReference type="Proteomes" id="UP000722336"/>
    </source>
</evidence>
<dbReference type="InterPro" id="IPR003593">
    <property type="entry name" value="AAA+_ATPase"/>
</dbReference>
<evidence type="ECO:0000256" key="12">
    <source>
        <dbReference type="ARBA" id="ARBA00023065"/>
    </source>
</evidence>
<comment type="subcellular location">
    <subcellularLocation>
        <location evidence="1">Cytoplasm</location>
    </subcellularLocation>
</comment>
<dbReference type="EC" id="7.1.2.2" evidence="3"/>
<evidence type="ECO:0000313" key="16">
    <source>
        <dbReference type="EMBL" id="MBV7257000.1"/>
    </source>
</evidence>
<keyword evidence="13" id="KW-1006">Bacterial flagellum protein export</keyword>
<evidence type="ECO:0000256" key="3">
    <source>
        <dbReference type="ARBA" id="ARBA00012473"/>
    </source>
</evidence>
<keyword evidence="8" id="KW-1005">Bacterial flagellum biogenesis</keyword>
<dbReference type="PANTHER" id="PTHR15184:SF81">
    <property type="entry name" value="FLAGELLUM-SPECIFIC ATP SYNTHASE"/>
    <property type="match status" value="1"/>
</dbReference>
<evidence type="ECO:0000256" key="6">
    <source>
        <dbReference type="ARBA" id="ARBA00022741"/>
    </source>
</evidence>
<evidence type="ECO:0000256" key="10">
    <source>
        <dbReference type="ARBA" id="ARBA00022927"/>
    </source>
</evidence>
<dbReference type="Pfam" id="PF00006">
    <property type="entry name" value="ATP-synt_ab"/>
    <property type="match status" value="1"/>
</dbReference>
<evidence type="ECO:0000259" key="15">
    <source>
        <dbReference type="SMART" id="SM00382"/>
    </source>
</evidence>
<dbReference type="SMART" id="SM00382">
    <property type="entry name" value="AAA"/>
    <property type="match status" value="1"/>
</dbReference>
<evidence type="ECO:0000256" key="4">
    <source>
        <dbReference type="ARBA" id="ARBA00022448"/>
    </source>
</evidence>
<accession>A0ABS6SF16</accession>
<dbReference type="InterPro" id="IPR000194">
    <property type="entry name" value="ATPase_F1/V1/A1_a/bsu_nucl-bd"/>
</dbReference>
<dbReference type="Proteomes" id="UP000722336">
    <property type="component" value="Unassembled WGS sequence"/>
</dbReference>
<evidence type="ECO:0000256" key="11">
    <source>
        <dbReference type="ARBA" id="ARBA00022967"/>
    </source>
</evidence>